<gene>
    <name evidence="3" type="primary">tatD</name>
    <name evidence="3" type="ORF">ACD_78C00145G0002</name>
</gene>
<dbReference type="SUPFAM" id="SSF51556">
    <property type="entry name" value="Metallo-dependent hydrolases"/>
    <property type="match status" value="1"/>
</dbReference>
<dbReference type="PANTHER" id="PTHR46124">
    <property type="entry name" value="D-AMINOACYL-TRNA DEACYLASE"/>
    <property type="match status" value="1"/>
</dbReference>
<dbReference type="EMBL" id="AMFJ01034145">
    <property type="protein sequence ID" value="EKD30135.1"/>
    <property type="molecule type" value="Genomic_DNA"/>
</dbReference>
<dbReference type="GO" id="GO:0005829">
    <property type="term" value="C:cytosol"/>
    <property type="evidence" value="ECO:0007669"/>
    <property type="project" value="TreeGrafter"/>
</dbReference>
<evidence type="ECO:0000313" key="3">
    <source>
        <dbReference type="EMBL" id="EKD30135.1"/>
    </source>
</evidence>
<dbReference type="InterPro" id="IPR018228">
    <property type="entry name" value="DNase_TatD-rel_CS"/>
</dbReference>
<dbReference type="Pfam" id="PF01026">
    <property type="entry name" value="TatD_DNase"/>
    <property type="match status" value="1"/>
</dbReference>
<dbReference type="PANTHER" id="PTHR46124:SF2">
    <property type="entry name" value="D-AMINOACYL-TRNA DEACYLASE"/>
    <property type="match status" value="1"/>
</dbReference>
<name>K1XIL1_9BACT</name>
<dbReference type="CDD" id="cd01310">
    <property type="entry name" value="TatD_DNAse"/>
    <property type="match status" value="1"/>
</dbReference>
<keyword evidence="2 3" id="KW-0378">Hydrolase</keyword>
<accession>K1XIL1</accession>
<proteinExistence type="predicted"/>
<sequence>MDFLQIIRDDRGEFASKFLSRTSYKLRLVSVEIRRGNHLLQVCKRYFQNIIRFANSGKQRRGYLIDLLIRRLSGENHRNQELKRRLVMKLRPDIRVHSGDFREDVRDLGFGFHISWKINILFQYIKNIKNTISILQILSMLFDTHTHTYFPEFALRQDEIVASMQESSIRYATQIGCDIETSRQAIELAKRYESYYATVGYHPTEGQTLSREEIPEMVRELEGLLQENREYIVAVGEIGFDYYHLEEGNEGEQKETQRILFFEMTELALKYNLPVIIHTRDAHEDTLRYIKESGVKKAIVHCFSEDYAFAQELMEYSDEIFFSFSGIVTYPKAVKIRETAKLLPLSKILIETDAPFLSPQAVRGTINEPANVRYTLEAIKNLRSESGSEIERVIYENSLRVYGREILSQSGNI</sequence>
<dbReference type="Gene3D" id="3.20.20.140">
    <property type="entry name" value="Metal-dependent hydrolases"/>
    <property type="match status" value="1"/>
</dbReference>
<dbReference type="GO" id="GO:0046872">
    <property type="term" value="F:metal ion binding"/>
    <property type="evidence" value="ECO:0007669"/>
    <property type="project" value="UniProtKB-KW"/>
</dbReference>
<reference evidence="3" key="1">
    <citation type="journal article" date="2012" name="Science">
        <title>Fermentation, hydrogen, and sulfur metabolism in multiple uncultivated bacterial phyla.</title>
        <authorList>
            <person name="Wrighton K.C."/>
            <person name="Thomas B.C."/>
            <person name="Sharon I."/>
            <person name="Miller C.S."/>
            <person name="Castelle C.J."/>
            <person name="VerBerkmoes N.C."/>
            <person name="Wilkins M.J."/>
            <person name="Hettich R.L."/>
            <person name="Lipton M.S."/>
            <person name="Williams K.H."/>
            <person name="Long P.E."/>
            <person name="Banfield J.F."/>
        </authorList>
    </citation>
    <scope>NUCLEOTIDE SEQUENCE [LARGE SCALE GENOMIC DNA]</scope>
</reference>
<dbReference type="InterPro" id="IPR032466">
    <property type="entry name" value="Metal_Hydrolase"/>
</dbReference>
<dbReference type="PROSITE" id="PS01090">
    <property type="entry name" value="TATD_2"/>
    <property type="match status" value="1"/>
</dbReference>
<organism evidence="3">
    <name type="scientific">uncultured bacterium</name>
    <name type="common">gcode 4</name>
    <dbReference type="NCBI Taxonomy" id="1234023"/>
    <lineage>
        <taxon>Bacteria</taxon>
        <taxon>environmental samples</taxon>
    </lineage>
</organism>
<dbReference type="AlphaFoldDB" id="K1XIL1"/>
<comment type="caution">
    <text evidence="3">The sequence shown here is derived from an EMBL/GenBank/DDBJ whole genome shotgun (WGS) entry which is preliminary data.</text>
</comment>
<dbReference type="InterPro" id="IPR015991">
    <property type="entry name" value="TatD/YcfH-like"/>
</dbReference>
<dbReference type="GO" id="GO:0016788">
    <property type="term" value="F:hydrolase activity, acting on ester bonds"/>
    <property type="evidence" value="ECO:0007669"/>
    <property type="project" value="InterPro"/>
</dbReference>
<dbReference type="FunFam" id="3.20.20.140:FF:000005">
    <property type="entry name" value="TatD family hydrolase"/>
    <property type="match status" value="1"/>
</dbReference>
<dbReference type="InterPro" id="IPR001130">
    <property type="entry name" value="TatD-like"/>
</dbReference>
<protein>
    <submittedName>
        <fullName evidence="3">Deoxyribonuclease</fullName>
        <ecNumber evidence="3">3.1.21.-</ecNumber>
    </submittedName>
</protein>
<keyword evidence="1" id="KW-0479">Metal-binding</keyword>
<evidence type="ECO:0000256" key="1">
    <source>
        <dbReference type="ARBA" id="ARBA00022723"/>
    </source>
</evidence>
<dbReference type="PROSITE" id="PS01091">
    <property type="entry name" value="TATD_3"/>
    <property type="match status" value="1"/>
</dbReference>
<dbReference type="GO" id="GO:0004536">
    <property type="term" value="F:DNA nuclease activity"/>
    <property type="evidence" value="ECO:0007669"/>
    <property type="project" value="InterPro"/>
</dbReference>
<dbReference type="NCBIfam" id="TIGR00010">
    <property type="entry name" value="YchF/TatD family DNA exonuclease"/>
    <property type="match status" value="1"/>
</dbReference>
<dbReference type="EC" id="3.1.21.-" evidence="3"/>
<evidence type="ECO:0000256" key="2">
    <source>
        <dbReference type="ARBA" id="ARBA00022801"/>
    </source>
</evidence>